<feature type="signal peptide" evidence="1">
    <location>
        <begin position="1"/>
        <end position="22"/>
    </location>
</feature>
<feature type="chain" id="PRO_5042489551" description="DUF5666 domain-containing protein" evidence="1">
    <location>
        <begin position="23"/>
        <end position="125"/>
    </location>
</feature>
<dbReference type="AlphaFoldDB" id="A0AAJ5VZ69"/>
<gene>
    <name evidence="2" type="ORF">P0Y65_10180</name>
</gene>
<evidence type="ECO:0000256" key="1">
    <source>
        <dbReference type="SAM" id="SignalP"/>
    </source>
</evidence>
<dbReference type="EMBL" id="CP119312">
    <property type="protein sequence ID" value="WEK06585.1"/>
    <property type="molecule type" value="Genomic_DNA"/>
</dbReference>
<evidence type="ECO:0000313" key="3">
    <source>
        <dbReference type="Proteomes" id="UP001217476"/>
    </source>
</evidence>
<name>A0AAJ5VZ69_9HYPH</name>
<dbReference type="Proteomes" id="UP001217476">
    <property type="component" value="Chromosome"/>
</dbReference>
<sequence>MNFATLGLAATIALGTTGFAFAQQAARLDDLDADRLNATQVIIEFEYDGSACEAVGTAEVGDLVDGTLAVTFPTTSTAEVCTRQLVEIEVEQAIVVPEGATQVEVTLLAPDGSVKATGTDRIDHD</sequence>
<organism evidence="2 3">
    <name type="scientific">Candidatus Devosia phytovorans</name>
    <dbReference type="NCBI Taxonomy" id="3121372"/>
    <lineage>
        <taxon>Bacteria</taxon>
        <taxon>Pseudomonadati</taxon>
        <taxon>Pseudomonadota</taxon>
        <taxon>Alphaproteobacteria</taxon>
        <taxon>Hyphomicrobiales</taxon>
        <taxon>Devosiaceae</taxon>
        <taxon>Devosia</taxon>
    </lineage>
</organism>
<evidence type="ECO:0008006" key="4">
    <source>
        <dbReference type="Google" id="ProtNLM"/>
    </source>
</evidence>
<protein>
    <recommendedName>
        <fullName evidence="4">DUF5666 domain-containing protein</fullName>
    </recommendedName>
</protein>
<keyword evidence="1" id="KW-0732">Signal</keyword>
<accession>A0AAJ5VZ69</accession>
<reference evidence="2" key="1">
    <citation type="submission" date="2023-03" db="EMBL/GenBank/DDBJ databases">
        <title>Andean soil-derived lignocellulolytic bacterial consortium as a source of novel taxa and putative plastic-active enzymes.</title>
        <authorList>
            <person name="Diaz-Garcia L."/>
            <person name="Chuvochina M."/>
            <person name="Feuerriegel G."/>
            <person name="Bunk B."/>
            <person name="Sproer C."/>
            <person name="Streit W.R."/>
            <person name="Rodriguez L.M."/>
            <person name="Overmann J."/>
            <person name="Jimenez D.J."/>
        </authorList>
    </citation>
    <scope>NUCLEOTIDE SEQUENCE</scope>
    <source>
        <strain evidence="2">MAG 4196</strain>
    </source>
</reference>
<proteinExistence type="predicted"/>
<evidence type="ECO:0000313" key="2">
    <source>
        <dbReference type="EMBL" id="WEK06585.1"/>
    </source>
</evidence>